<gene>
    <name evidence="2" type="ORF">CVIRNUC_008862</name>
</gene>
<name>A0AAV1IFR6_9CHLO</name>
<accession>A0AAV1IFR6</accession>
<feature type="compositionally biased region" description="Low complexity" evidence="1">
    <location>
        <begin position="399"/>
        <end position="413"/>
    </location>
</feature>
<dbReference type="EMBL" id="CAUYUE010000013">
    <property type="protein sequence ID" value="CAK0785651.1"/>
    <property type="molecule type" value="Genomic_DNA"/>
</dbReference>
<sequence>MDCGCNCFGIASSSRFPVKRYNLLVPDIFPKKNPDVSPKVEASNERKYKKLTEYVEKNPHRGPKASRRLARRINQELQAHHDGYVQVAAQAFVHLLQHLPAEDSSLFARELVAQHVDKEKGRLTKDPLQADNSVIGVLLRAEYLEARIWGAQLLAAYVQTQGSLEFAQQLEVLVGYLLPCIRAQSSNLHGGDDGSQKGALVRMQVAALAALREYILYCGRVYASKKAQRDAAETVMDVLLKQTAPGSAMPCKELPSPDADTALGEQQGKPEPITAAMSCMDALFNLCQDAVESKQFINQVFNFIDKRGAWKTRPEACIVAVRRMQQVCKKEGQDSLVFSALLKHIRKQKEGSPQQTMLLQEAARQASGLPASFAVPALISALQELPAAMPKPQQAPIVKKGSPKAAAAGGPSPLAAAKAEEAGAAAAKTEADAAAKGLSAAGPSQEKPAGPGTKDSILALISGIAKRAGSSALVLEVLGGVCGHFSAEKLAQGTKTVTQGDVMACFQAALLGSADALRAQGPSFPQALTDHFVTLMDGTDAAQRTSAMLLTTAALQQVDGQLPDAQTQKLLLAAWQEAAAAGGTPASIAALDALLECLIRTAGLPAKVSILQWATSLRYQILTQADGGHFKVPGRAQQLVLLYVYNAVLLRLAPALGSPKLPELRLQLLAAECPRMRLDARGLQAAAKDSKFIGEDNVAAGKVLQRLRAKEVAIGNAATKAAGALSETSALRGRPQATAYLEQLRKPFGAANSTSLTAADPKASQAEMVKRLEAIFPDGTAAKAQAPAPTAARATLPIDIDIQNDVIPEQGADGNGSGAAMQDLLSALNAAMQNGAEEGVAAGAGAHDQQPYWCAAPVPQPRSIMAS</sequence>
<dbReference type="Proteomes" id="UP001314263">
    <property type="component" value="Unassembled WGS sequence"/>
</dbReference>
<comment type="caution">
    <text evidence="2">The sequence shown here is derived from an EMBL/GenBank/DDBJ whole genome shotgun (WGS) entry which is preliminary data.</text>
</comment>
<evidence type="ECO:0000313" key="3">
    <source>
        <dbReference type="Proteomes" id="UP001314263"/>
    </source>
</evidence>
<dbReference type="PANTHER" id="PTHR46087">
    <property type="entry name" value="PUTATIVE, EXPRESSED-RELATED"/>
    <property type="match status" value="1"/>
</dbReference>
<organism evidence="2 3">
    <name type="scientific">Coccomyxa viridis</name>
    <dbReference type="NCBI Taxonomy" id="1274662"/>
    <lineage>
        <taxon>Eukaryota</taxon>
        <taxon>Viridiplantae</taxon>
        <taxon>Chlorophyta</taxon>
        <taxon>core chlorophytes</taxon>
        <taxon>Trebouxiophyceae</taxon>
        <taxon>Trebouxiophyceae incertae sedis</taxon>
        <taxon>Coccomyxaceae</taxon>
        <taxon>Coccomyxa</taxon>
    </lineage>
</organism>
<keyword evidence="3" id="KW-1185">Reference proteome</keyword>
<feature type="region of interest" description="Disordered" evidence="1">
    <location>
        <begin position="393"/>
        <end position="413"/>
    </location>
</feature>
<dbReference type="AlphaFoldDB" id="A0AAV1IFR6"/>
<dbReference type="PANTHER" id="PTHR46087:SF11">
    <property type="entry name" value="PROTEIN SEMI-ROLLED LEAF 2"/>
    <property type="match status" value="1"/>
</dbReference>
<reference evidence="2 3" key="1">
    <citation type="submission" date="2023-10" db="EMBL/GenBank/DDBJ databases">
        <authorList>
            <person name="Maclean D."/>
            <person name="Macfadyen A."/>
        </authorList>
    </citation>
    <scope>NUCLEOTIDE SEQUENCE [LARGE SCALE GENOMIC DNA]</scope>
</reference>
<proteinExistence type="predicted"/>
<protein>
    <submittedName>
        <fullName evidence="2">Uncharacterized protein</fullName>
    </submittedName>
</protein>
<evidence type="ECO:0000256" key="1">
    <source>
        <dbReference type="SAM" id="MobiDB-lite"/>
    </source>
</evidence>
<dbReference type="InterPro" id="IPR055296">
    <property type="entry name" value="SRL2-like"/>
</dbReference>
<evidence type="ECO:0000313" key="2">
    <source>
        <dbReference type="EMBL" id="CAK0785651.1"/>
    </source>
</evidence>